<organism evidence="2 3">
    <name type="scientific">Pseudopedobacter beijingensis</name>
    <dbReference type="NCBI Taxonomy" id="1207056"/>
    <lineage>
        <taxon>Bacteria</taxon>
        <taxon>Pseudomonadati</taxon>
        <taxon>Bacteroidota</taxon>
        <taxon>Sphingobacteriia</taxon>
        <taxon>Sphingobacteriales</taxon>
        <taxon>Sphingobacteriaceae</taxon>
        <taxon>Pseudopedobacter</taxon>
    </lineage>
</organism>
<proteinExistence type="predicted"/>
<comment type="caution">
    <text evidence="2">The sequence shown here is derived from an EMBL/GenBank/DDBJ whole genome shotgun (WGS) entry which is preliminary data.</text>
</comment>
<evidence type="ECO:0000313" key="2">
    <source>
        <dbReference type="EMBL" id="MFD1629286.1"/>
    </source>
</evidence>
<sequence>MNIKSKLGVVIILLLVSFRSVFAQVIDLSEKGTANSYIVSKGGKYKFIPAKGNGPKVTTINQVQGLWQAPKAVIGDITWDGKYISFSASEQKGNAVISAMDNKGEIIWSWHIWLTEDPAKKLHSAGEASVKMMDRNLGATTTNIEDVNSYGLYYQWGRKDPFIGALEVGDKSGDRREDVSFTTATAPVELGRRVTRFKPIGNDKINSNAIDFSIKNPTIFIGYVSEVDGSGVDTWFNTEFKLQDDLWGYDKRKQDNVKTIYDPCPVGFKVPGHSIKAWSQIEAAIPEGKLNSYVYMYDGEKTTYPASGSRRQTNGRIQYTGYNIYLWSAATFNEKAVGMRISEGKPHNNVKIPRAMGLPVRCICEDSIL</sequence>
<keyword evidence="1" id="KW-0732">Signal</keyword>
<accession>A0ABW4ICE2</accession>
<dbReference type="Proteomes" id="UP001597118">
    <property type="component" value="Unassembled WGS sequence"/>
</dbReference>
<evidence type="ECO:0008006" key="4">
    <source>
        <dbReference type="Google" id="ProtNLM"/>
    </source>
</evidence>
<name>A0ABW4ICE2_9SPHI</name>
<protein>
    <recommendedName>
        <fullName evidence="4">WD40-like Beta Propeller Repeat</fullName>
    </recommendedName>
</protein>
<keyword evidence="3" id="KW-1185">Reference proteome</keyword>
<feature type="chain" id="PRO_5047030345" description="WD40-like Beta Propeller Repeat" evidence="1">
    <location>
        <begin position="24"/>
        <end position="369"/>
    </location>
</feature>
<dbReference type="EMBL" id="JBHUDG010000004">
    <property type="protein sequence ID" value="MFD1629286.1"/>
    <property type="molecule type" value="Genomic_DNA"/>
</dbReference>
<evidence type="ECO:0000313" key="3">
    <source>
        <dbReference type="Proteomes" id="UP001597118"/>
    </source>
</evidence>
<feature type="signal peptide" evidence="1">
    <location>
        <begin position="1"/>
        <end position="23"/>
    </location>
</feature>
<gene>
    <name evidence="2" type="ORF">ACFSAH_05310</name>
</gene>
<dbReference type="RefSeq" id="WP_379661666.1">
    <property type="nucleotide sequence ID" value="NZ_JBHUDG010000004.1"/>
</dbReference>
<reference evidence="3" key="1">
    <citation type="journal article" date="2019" name="Int. J. Syst. Evol. Microbiol.">
        <title>The Global Catalogue of Microorganisms (GCM) 10K type strain sequencing project: providing services to taxonomists for standard genome sequencing and annotation.</title>
        <authorList>
            <consortium name="The Broad Institute Genomics Platform"/>
            <consortium name="The Broad Institute Genome Sequencing Center for Infectious Disease"/>
            <person name="Wu L."/>
            <person name="Ma J."/>
        </authorList>
    </citation>
    <scope>NUCLEOTIDE SEQUENCE [LARGE SCALE GENOMIC DNA]</scope>
    <source>
        <strain evidence="3">CCUG 53762</strain>
    </source>
</reference>
<evidence type="ECO:0000256" key="1">
    <source>
        <dbReference type="SAM" id="SignalP"/>
    </source>
</evidence>